<evidence type="ECO:0000313" key="2">
    <source>
        <dbReference type="Proteomes" id="UP000434101"/>
    </source>
</evidence>
<dbReference type="AlphaFoldDB" id="A0A6B0VL49"/>
<reference evidence="1 2" key="1">
    <citation type="submission" date="2020-01" db="EMBL/GenBank/DDBJ databases">
        <title>Natronorubrum sp. JWXQ-INN 674 isolated from Inner Mongolia Autonomous Region of China.</title>
        <authorList>
            <person name="Xue Q."/>
        </authorList>
    </citation>
    <scope>NUCLEOTIDE SEQUENCE [LARGE SCALE GENOMIC DNA]</scope>
    <source>
        <strain evidence="1 2">JWXQ-INN-674</strain>
    </source>
</reference>
<dbReference type="Proteomes" id="UP000434101">
    <property type="component" value="Unassembled WGS sequence"/>
</dbReference>
<evidence type="ECO:0008006" key="3">
    <source>
        <dbReference type="Google" id="ProtNLM"/>
    </source>
</evidence>
<name>A0A6B0VL49_9EURY</name>
<gene>
    <name evidence="1" type="ORF">GS429_07150</name>
</gene>
<proteinExistence type="predicted"/>
<dbReference type="Gene3D" id="6.10.140.400">
    <property type="match status" value="1"/>
</dbReference>
<keyword evidence="2" id="KW-1185">Reference proteome</keyword>
<accession>A0A6B0VL49</accession>
<evidence type="ECO:0000313" key="1">
    <source>
        <dbReference type="EMBL" id="MXV61845.1"/>
    </source>
</evidence>
<dbReference type="Pfam" id="PF11535">
    <property type="entry name" value="Calci_bind_CcbP"/>
    <property type="match status" value="1"/>
</dbReference>
<protein>
    <recommendedName>
        <fullName evidence="3">Calcium-binding protein</fullName>
    </recommendedName>
</protein>
<dbReference type="EMBL" id="WUYX01000026">
    <property type="protein sequence ID" value="MXV61845.1"/>
    <property type="molecule type" value="Genomic_DNA"/>
</dbReference>
<sequence>MTRADRDEERDERIEMRIIVDAYTAEEQAMGWYSYLDDTLAFPFDARCIDEREESPLREGEPVRW</sequence>
<organism evidence="1 2">
    <name type="scientific">Natronorubrum halalkaliphilum</name>
    <dbReference type="NCBI Taxonomy" id="2691917"/>
    <lineage>
        <taxon>Archaea</taxon>
        <taxon>Methanobacteriati</taxon>
        <taxon>Methanobacteriota</taxon>
        <taxon>Stenosarchaea group</taxon>
        <taxon>Halobacteria</taxon>
        <taxon>Halobacteriales</taxon>
        <taxon>Natrialbaceae</taxon>
        <taxon>Natronorubrum</taxon>
    </lineage>
</organism>
<dbReference type="InterPro" id="IPR020994">
    <property type="entry name" value="Uncharacterised_Ca-bd_CcbP"/>
</dbReference>
<comment type="caution">
    <text evidence="1">The sequence shown here is derived from an EMBL/GenBank/DDBJ whole genome shotgun (WGS) entry which is preliminary data.</text>
</comment>